<feature type="region of interest" description="Disordered" evidence="6">
    <location>
        <begin position="46"/>
        <end position="121"/>
    </location>
</feature>
<dbReference type="Proteomes" id="UP001630127">
    <property type="component" value="Unassembled WGS sequence"/>
</dbReference>
<dbReference type="Pfam" id="PF03479">
    <property type="entry name" value="PCC"/>
    <property type="match status" value="1"/>
</dbReference>
<feature type="compositionally biased region" description="Gly residues" evidence="6">
    <location>
        <begin position="52"/>
        <end position="76"/>
    </location>
</feature>
<dbReference type="SUPFAM" id="SSF117856">
    <property type="entry name" value="AF0104/ALDC/Ptd012-like"/>
    <property type="match status" value="1"/>
</dbReference>
<dbReference type="PANTHER" id="PTHR31500">
    <property type="entry name" value="AT-HOOK MOTIF NUCLEAR-LOCALIZED PROTEIN 9"/>
    <property type="match status" value="1"/>
</dbReference>
<feature type="compositionally biased region" description="Basic and acidic residues" evidence="6">
    <location>
        <begin position="335"/>
        <end position="352"/>
    </location>
</feature>
<organism evidence="8 9">
    <name type="scientific">Cinchona calisaya</name>
    <dbReference type="NCBI Taxonomy" id="153742"/>
    <lineage>
        <taxon>Eukaryota</taxon>
        <taxon>Viridiplantae</taxon>
        <taxon>Streptophyta</taxon>
        <taxon>Embryophyta</taxon>
        <taxon>Tracheophyta</taxon>
        <taxon>Spermatophyta</taxon>
        <taxon>Magnoliopsida</taxon>
        <taxon>eudicotyledons</taxon>
        <taxon>Gunneridae</taxon>
        <taxon>Pentapetalae</taxon>
        <taxon>asterids</taxon>
        <taxon>lamiids</taxon>
        <taxon>Gentianales</taxon>
        <taxon>Rubiaceae</taxon>
        <taxon>Cinchonoideae</taxon>
        <taxon>Cinchoneae</taxon>
        <taxon>Cinchona</taxon>
    </lineage>
</organism>
<evidence type="ECO:0000256" key="4">
    <source>
        <dbReference type="ARBA" id="ARBA00023163"/>
    </source>
</evidence>
<feature type="region of interest" description="Disordered" evidence="6">
    <location>
        <begin position="258"/>
        <end position="277"/>
    </location>
</feature>
<evidence type="ECO:0000313" key="9">
    <source>
        <dbReference type="Proteomes" id="UP001630127"/>
    </source>
</evidence>
<evidence type="ECO:0000256" key="3">
    <source>
        <dbReference type="ARBA" id="ARBA00023125"/>
    </source>
</evidence>
<dbReference type="AlphaFoldDB" id="A0ABD3AY30"/>
<evidence type="ECO:0000256" key="6">
    <source>
        <dbReference type="SAM" id="MobiDB-lite"/>
    </source>
</evidence>
<evidence type="ECO:0000259" key="7">
    <source>
        <dbReference type="PROSITE" id="PS51742"/>
    </source>
</evidence>
<keyword evidence="3 5" id="KW-0238">DNA-binding</keyword>
<comment type="domain">
    <text evidence="5">The PPC domain mediates interactions between AHL proteins.</text>
</comment>
<dbReference type="PROSITE" id="PS51742">
    <property type="entry name" value="PPC"/>
    <property type="match status" value="1"/>
</dbReference>
<evidence type="ECO:0000256" key="2">
    <source>
        <dbReference type="ARBA" id="ARBA00023015"/>
    </source>
</evidence>
<comment type="subcellular location">
    <subcellularLocation>
        <location evidence="5">Nucleus</location>
    </subcellularLocation>
</comment>
<dbReference type="GO" id="GO:0003680">
    <property type="term" value="F:minor groove of adenine-thymine-rich DNA binding"/>
    <property type="evidence" value="ECO:0007669"/>
    <property type="project" value="UniProtKB-UniRule"/>
</dbReference>
<sequence length="364" mass="37345">MVLEEKETTDSGSSMKIESPPPVSIGGGGMVAPPEVVMNLQKSLGQTSATVEGGGRGGGGGGSAGGGAVSGSGGDMGLMIGVSGEKRRRGRPRKYDSEGNLIVPLTTQTSSSKRGRGRPSGSGNCQFLVSFGELLANTAGWDFTPHVLKVLPGEDVAGKILSIAQKGPRGLCVISANGTISSVTIRQPGSSGGILTFEGLFEILSLTGSSTVSENDGMKSRTGGLSVTLSSPDGRVIGGGVAGLLLAASPIQMVLGSFMPNGSKTHKRRKRNSEPRAATVMHGAPDDVTVAIPALQAPPESNISLAETSHIKKETNGEADNSTSNTDNPNSTSTDKSDWNDSVRTPDQRRSTPDINVSVTFEKQ</sequence>
<reference evidence="8 9" key="1">
    <citation type="submission" date="2024-11" db="EMBL/GenBank/DDBJ databases">
        <title>A near-complete genome assembly of Cinchona calisaya.</title>
        <authorList>
            <person name="Lian D.C."/>
            <person name="Zhao X.W."/>
            <person name="Wei L."/>
        </authorList>
    </citation>
    <scope>NUCLEOTIDE SEQUENCE [LARGE SCALE GENOMIC DNA]</scope>
    <source>
        <tissue evidence="8">Nenye</tissue>
    </source>
</reference>
<accession>A0ABD3AY30</accession>
<keyword evidence="2 5" id="KW-0805">Transcription regulation</keyword>
<dbReference type="EMBL" id="JBJUIK010000002">
    <property type="protein sequence ID" value="KAL3536167.1"/>
    <property type="molecule type" value="Genomic_DNA"/>
</dbReference>
<feature type="domain" description="PPC" evidence="7">
    <location>
        <begin position="140"/>
        <end position="279"/>
    </location>
</feature>
<dbReference type="SMART" id="SM00384">
    <property type="entry name" value="AT_hook"/>
    <property type="match status" value="2"/>
</dbReference>
<gene>
    <name evidence="8" type="ORF">ACH5RR_004628</name>
</gene>
<dbReference type="Gene3D" id="3.30.1330.80">
    <property type="entry name" value="Hypothetical protein, similar to alpha- acetolactate decarboxylase, domain 2"/>
    <property type="match status" value="1"/>
</dbReference>
<comment type="function">
    <text evidence="1 5">Transcription factor that specifically binds AT-rich DNA sequences related to the nuclear matrix attachment regions (MARs).</text>
</comment>
<keyword evidence="4 5" id="KW-0804">Transcription</keyword>
<feature type="compositionally biased region" description="Low complexity" evidence="6">
    <location>
        <begin position="320"/>
        <end position="334"/>
    </location>
</feature>
<comment type="caution">
    <text evidence="8">The sequence shown here is derived from an EMBL/GenBank/DDBJ whole genome shotgun (WGS) entry which is preliminary data.</text>
</comment>
<evidence type="ECO:0000313" key="8">
    <source>
        <dbReference type="EMBL" id="KAL3536167.1"/>
    </source>
</evidence>
<evidence type="ECO:0000256" key="1">
    <source>
        <dbReference type="ARBA" id="ARBA00003687"/>
    </source>
</evidence>
<protein>
    <recommendedName>
        <fullName evidence="5">AT-hook motif nuclear-localized protein</fullName>
    </recommendedName>
</protein>
<dbReference type="CDD" id="cd11378">
    <property type="entry name" value="DUF296"/>
    <property type="match status" value="1"/>
</dbReference>
<evidence type="ECO:0000256" key="5">
    <source>
        <dbReference type="RuleBase" id="RU367031"/>
    </source>
</evidence>
<dbReference type="InterPro" id="IPR005175">
    <property type="entry name" value="PPC_dom"/>
</dbReference>
<dbReference type="InterPro" id="IPR017956">
    <property type="entry name" value="AT_hook_DNA-bd_motif"/>
</dbReference>
<name>A0ABD3AY30_9GENT</name>
<proteinExistence type="predicted"/>
<feature type="region of interest" description="Disordered" evidence="6">
    <location>
        <begin position="313"/>
        <end position="364"/>
    </location>
</feature>
<keyword evidence="9" id="KW-1185">Reference proteome</keyword>
<keyword evidence="5" id="KW-0539">Nucleus</keyword>
<feature type="compositionally biased region" description="Polar residues" evidence="6">
    <location>
        <begin position="353"/>
        <end position="364"/>
    </location>
</feature>
<dbReference type="PANTHER" id="PTHR31500:SF56">
    <property type="entry name" value="AT-HOOK MOTIF NUCLEAR-LOCALIZED PROTEIN"/>
    <property type="match status" value="1"/>
</dbReference>
<dbReference type="GO" id="GO:0005634">
    <property type="term" value="C:nucleus"/>
    <property type="evidence" value="ECO:0007669"/>
    <property type="project" value="UniProtKB-SubCell"/>
</dbReference>
<feature type="region of interest" description="Disordered" evidence="6">
    <location>
        <begin position="1"/>
        <end position="25"/>
    </location>
</feature>
<dbReference type="InterPro" id="IPR039605">
    <property type="entry name" value="AHL"/>
</dbReference>